<evidence type="ECO:0000313" key="10">
    <source>
        <dbReference type="Proteomes" id="UP000541470"/>
    </source>
</evidence>
<dbReference type="SUPFAM" id="SSF52540">
    <property type="entry name" value="P-loop containing nucleoside triphosphate hydrolases"/>
    <property type="match status" value="1"/>
</dbReference>
<evidence type="ECO:0000256" key="4">
    <source>
        <dbReference type="ARBA" id="ARBA00022989"/>
    </source>
</evidence>
<keyword evidence="9" id="KW-0418">Kinase</keyword>
<dbReference type="EMBL" id="JABBGK010000008">
    <property type="protein sequence ID" value="NML76778.1"/>
    <property type="molecule type" value="Genomic_DNA"/>
</dbReference>
<dbReference type="PANTHER" id="PTHR32309">
    <property type="entry name" value="TYROSINE-PROTEIN KINASE"/>
    <property type="match status" value="1"/>
</dbReference>
<keyword evidence="9" id="KW-0808">Transferase</keyword>
<dbReference type="Pfam" id="PF02706">
    <property type="entry name" value="Wzz"/>
    <property type="match status" value="1"/>
</dbReference>
<evidence type="ECO:0000256" key="1">
    <source>
        <dbReference type="ARBA" id="ARBA00004651"/>
    </source>
</evidence>
<feature type="domain" description="CobQ/CobB/MinD/ParA nucleotide binding" evidence="7">
    <location>
        <begin position="556"/>
        <end position="762"/>
    </location>
</feature>
<dbReference type="InterPro" id="IPR002586">
    <property type="entry name" value="CobQ/CobB/MinD/ParA_Nub-bd_dom"/>
</dbReference>
<feature type="domain" description="Polysaccharide chain length determinant N-terminal" evidence="8">
    <location>
        <begin position="26"/>
        <end position="116"/>
    </location>
</feature>
<evidence type="ECO:0000256" key="3">
    <source>
        <dbReference type="ARBA" id="ARBA00022692"/>
    </source>
</evidence>
<evidence type="ECO:0000259" key="7">
    <source>
        <dbReference type="Pfam" id="PF01656"/>
    </source>
</evidence>
<evidence type="ECO:0000313" key="9">
    <source>
        <dbReference type="EMBL" id="NML76778.1"/>
    </source>
</evidence>
<name>A0A7Y0B0H7_9HYPH</name>
<dbReference type="Proteomes" id="UP000541470">
    <property type="component" value="Unassembled WGS sequence"/>
</dbReference>
<dbReference type="GO" id="GO:0004713">
    <property type="term" value="F:protein tyrosine kinase activity"/>
    <property type="evidence" value="ECO:0007669"/>
    <property type="project" value="TreeGrafter"/>
</dbReference>
<comment type="caution">
    <text evidence="9">The sequence shown here is derived from an EMBL/GenBank/DDBJ whole genome shotgun (WGS) entry which is preliminary data.</text>
</comment>
<dbReference type="InterPro" id="IPR050445">
    <property type="entry name" value="Bact_polysacc_biosynth/exp"/>
</dbReference>
<protein>
    <submittedName>
        <fullName evidence="9">Polysaccharide biosynthesis tyrosine autokinase</fullName>
    </submittedName>
</protein>
<keyword evidence="3 6" id="KW-0812">Transmembrane</keyword>
<keyword evidence="5 6" id="KW-0472">Membrane</keyword>
<reference evidence="9 10" key="1">
    <citation type="submission" date="2020-04" db="EMBL/GenBank/DDBJ databases">
        <title>Rhizobium sp. S-51 isolated from soil.</title>
        <authorList>
            <person name="Dahal R.H."/>
        </authorList>
    </citation>
    <scope>NUCLEOTIDE SEQUENCE [LARGE SCALE GENOMIC DNA]</scope>
    <source>
        <strain evidence="9 10">S-51</strain>
    </source>
</reference>
<sequence>MGFHEFGNIETRSHTDRKDGAQREYVSFRDLLSFLRRNMILLGAFTAAGTVLGGIYVLSAQSTYLATTRLVMDPEQGRIVSQDTSTGAVIIEAAEIASQVEIVKSEAIAQDVIRQLDLTEDPEIINSRSWQSRVRGALTSVLGFFSGGEDEDAAPSSDEELMRRTMGGFLSRVSVRRVGQSYVLEIGYMSSDPQKAARTANALAEAYIRNGMDDRANAAKRGATWLESRLIEVGHKAREAAMAAEEFRNRNDITAMGNSSSLDQQQLSEVSSQMLAARAATSAEMAKLTTLQRLIGGGATDGAVDEAFNNPQIQKLRDDMRAAQTKLEGLKGRYSEGNPAVTAAEADIVRLQASIDGELRRLEAVYKSNLEEARTREHLAEEQFKAATQRGADKNIARVELAEIESRANTYRRLYEGILQQFVGTMQTQSFPLGKARIVTAATAPFGRIWPKPSIILPFSMMLGFAGGMLVTILRAGLDRRTSSSEILQRELGITSLGHVPLYDAHANNRRMDMPTTLLPLRSILDTPYSRFSEALRSVKNSLDSIIPANGSVVIGITSVGSGEGKTTIATNLAQLYQNEGQSILLIDADFVGARLSRLAASAAADFGMETIELSDVDEHAAFAQGAALSGSRVYRQVAFSPREKDHHPEAENGETGASALPLLTIERTREAAPPHQRYGHLSALKEAIARLRRQYKVIIVDMSGFEDSADTRAICTYLDGIVLVLGNSNKMTIERLADALTTFGKSRIALLGVIANRSRLPRWNPTHNRGTGR</sequence>
<feature type="transmembrane region" description="Helical" evidence="6">
    <location>
        <begin position="39"/>
        <end position="59"/>
    </location>
</feature>
<organism evidence="9 10">
    <name type="scientific">Rhizobium terricola</name>
    <dbReference type="NCBI Taxonomy" id="2728849"/>
    <lineage>
        <taxon>Bacteria</taxon>
        <taxon>Pseudomonadati</taxon>
        <taxon>Pseudomonadota</taxon>
        <taxon>Alphaproteobacteria</taxon>
        <taxon>Hyphomicrobiales</taxon>
        <taxon>Rhizobiaceae</taxon>
        <taxon>Rhizobium/Agrobacterium group</taxon>
        <taxon>Rhizobium</taxon>
    </lineage>
</organism>
<proteinExistence type="predicted"/>
<dbReference type="InterPro" id="IPR003856">
    <property type="entry name" value="LPS_length_determ_N"/>
</dbReference>
<dbReference type="InterPro" id="IPR027417">
    <property type="entry name" value="P-loop_NTPase"/>
</dbReference>
<dbReference type="PANTHER" id="PTHR32309:SF13">
    <property type="entry name" value="FERRIC ENTEROBACTIN TRANSPORT PROTEIN FEPE"/>
    <property type="match status" value="1"/>
</dbReference>
<keyword evidence="10" id="KW-1185">Reference proteome</keyword>
<dbReference type="GO" id="GO:0005886">
    <property type="term" value="C:plasma membrane"/>
    <property type="evidence" value="ECO:0007669"/>
    <property type="project" value="UniProtKB-SubCell"/>
</dbReference>
<evidence type="ECO:0000256" key="2">
    <source>
        <dbReference type="ARBA" id="ARBA00022475"/>
    </source>
</evidence>
<accession>A0A7Y0B0H7</accession>
<keyword evidence="2" id="KW-1003">Cell membrane</keyword>
<evidence type="ECO:0000256" key="6">
    <source>
        <dbReference type="SAM" id="Phobius"/>
    </source>
</evidence>
<dbReference type="Pfam" id="PF01656">
    <property type="entry name" value="CbiA"/>
    <property type="match status" value="1"/>
</dbReference>
<comment type="subcellular location">
    <subcellularLocation>
        <location evidence="1">Cell membrane</location>
        <topology evidence="1">Multi-pass membrane protein</topology>
    </subcellularLocation>
</comment>
<dbReference type="AlphaFoldDB" id="A0A7Y0B0H7"/>
<evidence type="ECO:0000259" key="8">
    <source>
        <dbReference type="Pfam" id="PF02706"/>
    </source>
</evidence>
<gene>
    <name evidence="9" type="ORF">HHL25_21805</name>
</gene>
<dbReference type="Gene3D" id="3.40.50.300">
    <property type="entry name" value="P-loop containing nucleotide triphosphate hydrolases"/>
    <property type="match status" value="1"/>
</dbReference>
<keyword evidence="4 6" id="KW-1133">Transmembrane helix</keyword>
<evidence type="ECO:0000256" key="5">
    <source>
        <dbReference type="ARBA" id="ARBA00023136"/>
    </source>
</evidence>